<dbReference type="AlphaFoldDB" id="A0AA37KK24"/>
<evidence type="ECO:0000256" key="2">
    <source>
        <dbReference type="ARBA" id="ARBA00023125"/>
    </source>
</evidence>
<feature type="domain" description="HTH araC/xylS-type" evidence="5">
    <location>
        <begin position="186"/>
        <end position="284"/>
    </location>
</feature>
<dbReference type="InterPro" id="IPR003313">
    <property type="entry name" value="AraC-bd"/>
</dbReference>
<name>A0AA37KK24_9BACT</name>
<dbReference type="GO" id="GO:0003700">
    <property type="term" value="F:DNA-binding transcription factor activity"/>
    <property type="evidence" value="ECO:0007669"/>
    <property type="project" value="InterPro"/>
</dbReference>
<sequence length="305" mass="35284">MLYETIIPASGSSFTKKNFIFKHFPPDWHYHPEYELVAITEGVGKRFVGNGVSEFSPGDIAFIGSNVPHFHLSDRVYYENNDLYCCSEVIQFNQNIFPADFRTMPEFGPIVRLLDESSRGLLFHNDEVLERIRTRLSDFERLDGLKRLMELYRILGMLSQTPDFSYLSIAEVDYNRVKDLHNLPVYRAYQYLANNFKEPVTLRQVAGYAGQNPTALCRNFKQSTGRSIFNCLLEIRIDFAYKLLVNSDFSIIQVAYESGFRNISHFNHKFKEMSGLSPLEYRRAHQGKSRTEYSEEELTAAAGDE</sequence>
<dbReference type="InterPro" id="IPR020449">
    <property type="entry name" value="Tscrpt_reg_AraC-type_HTH"/>
</dbReference>
<dbReference type="InterPro" id="IPR009057">
    <property type="entry name" value="Homeodomain-like_sf"/>
</dbReference>
<dbReference type="Pfam" id="PF12833">
    <property type="entry name" value="HTH_18"/>
    <property type="match status" value="1"/>
</dbReference>
<reference evidence="6" key="1">
    <citation type="submission" date="2022-01" db="EMBL/GenBank/DDBJ databases">
        <title>Novel bile acid biosynthetic pathways are enriched in the microbiome of centenarians.</title>
        <authorList>
            <person name="Sato Y."/>
            <person name="Atarashi K."/>
            <person name="Plichta R.D."/>
            <person name="Arai Y."/>
            <person name="Sasajima S."/>
            <person name="Kearney M.S."/>
            <person name="Suda W."/>
            <person name="Takeshita K."/>
            <person name="Sasaki T."/>
            <person name="Okamoto S."/>
            <person name="Skelly N.A."/>
            <person name="Okamura Y."/>
            <person name="Vlamakis H."/>
            <person name="Li Y."/>
            <person name="Tanoue T."/>
            <person name="Takei H."/>
            <person name="Nittono H."/>
            <person name="Narushima S."/>
            <person name="Irie J."/>
            <person name="Itoh H."/>
            <person name="Moriya K."/>
            <person name="Sugiura Y."/>
            <person name="Suematsu M."/>
            <person name="Moritoki N."/>
            <person name="Shibata S."/>
            <person name="Littman R.D."/>
            <person name="Fischbach A.M."/>
            <person name="Uwamino Y."/>
            <person name="Inoue T."/>
            <person name="Honda A."/>
            <person name="Hattori M."/>
            <person name="Murai T."/>
            <person name="Xavier J.R."/>
            <person name="Hirose N."/>
            <person name="Honda K."/>
        </authorList>
    </citation>
    <scope>NUCLEOTIDE SEQUENCE</scope>
    <source>
        <strain evidence="6">CE91-St16</strain>
    </source>
</reference>
<dbReference type="Pfam" id="PF02311">
    <property type="entry name" value="AraC_binding"/>
    <property type="match status" value="1"/>
</dbReference>
<dbReference type="PANTHER" id="PTHR43280">
    <property type="entry name" value="ARAC-FAMILY TRANSCRIPTIONAL REGULATOR"/>
    <property type="match status" value="1"/>
</dbReference>
<evidence type="ECO:0000256" key="1">
    <source>
        <dbReference type="ARBA" id="ARBA00023015"/>
    </source>
</evidence>
<dbReference type="Gene3D" id="2.60.120.10">
    <property type="entry name" value="Jelly Rolls"/>
    <property type="match status" value="1"/>
</dbReference>
<dbReference type="SMART" id="SM00342">
    <property type="entry name" value="HTH_ARAC"/>
    <property type="match status" value="1"/>
</dbReference>
<evidence type="ECO:0000313" key="6">
    <source>
        <dbReference type="EMBL" id="GKI17357.1"/>
    </source>
</evidence>
<dbReference type="InterPro" id="IPR014710">
    <property type="entry name" value="RmlC-like_jellyroll"/>
</dbReference>
<evidence type="ECO:0000313" key="7">
    <source>
        <dbReference type="Proteomes" id="UP001055105"/>
    </source>
</evidence>
<dbReference type="SUPFAM" id="SSF46689">
    <property type="entry name" value="Homeodomain-like"/>
    <property type="match status" value="2"/>
</dbReference>
<feature type="compositionally biased region" description="Acidic residues" evidence="4">
    <location>
        <begin position="294"/>
        <end position="305"/>
    </location>
</feature>
<dbReference type="GeneID" id="79838103"/>
<gene>
    <name evidence="6" type="ORF">CE91St16_02650</name>
</gene>
<feature type="region of interest" description="Disordered" evidence="4">
    <location>
        <begin position="285"/>
        <end position="305"/>
    </location>
</feature>
<organism evidence="6 7">
    <name type="scientific">Alistipes finegoldii</name>
    <dbReference type="NCBI Taxonomy" id="214856"/>
    <lineage>
        <taxon>Bacteria</taxon>
        <taxon>Pseudomonadati</taxon>
        <taxon>Bacteroidota</taxon>
        <taxon>Bacteroidia</taxon>
        <taxon>Bacteroidales</taxon>
        <taxon>Rikenellaceae</taxon>
        <taxon>Alistipes</taxon>
    </lineage>
</organism>
<evidence type="ECO:0000259" key="5">
    <source>
        <dbReference type="PROSITE" id="PS01124"/>
    </source>
</evidence>
<accession>A0AA37KK24</accession>
<dbReference type="SUPFAM" id="SSF51182">
    <property type="entry name" value="RmlC-like cupins"/>
    <property type="match status" value="1"/>
</dbReference>
<evidence type="ECO:0000256" key="3">
    <source>
        <dbReference type="ARBA" id="ARBA00023163"/>
    </source>
</evidence>
<dbReference type="InterPro" id="IPR011051">
    <property type="entry name" value="RmlC_Cupin_sf"/>
</dbReference>
<dbReference type="Proteomes" id="UP001055105">
    <property type="component" value="Unassembled WGS sequence"/>
</dbReference>
<dbReference type="PRINTS" id="PR00032">
    <property type="entry name" value="HTHARAC"/>
</dbReference>
<comment type="caution">
    <text evidence="6">The sequence shown here is derived from an EMBL/GenBank/DDBJ whole genome shotgun (WGS) entry which is preliminary data.</text>
</comment>
<keyword evidence="3" id="KW-0804">Transcription</keyword>
<protein>
    <submittedName>
        <fullName evidence="6">AraC family transcriptional regulator</fullName>
    </submittedName>
</protein>
<dbReference type="GO" id="GO:0043565">
    <property type="term" value="F:sequence-specific DNA binding"/>
    <property type="evidence" value="ECO:0007669"/>
    <property type="project" value="InterPro"/>
</dbReference>
<dbReference type="InterPro" id="IPR018060">
    <property type="entry name" value="HTH_AraC"/>
</dbReference>
<keyword evidence="2" id="KW-0238">DNA-binding</keyword>
<evidence type="ECO:0000256" key="4">
    <source>
        <dbReference type="SAM" id="MobiDB-lite"/>
    </source>
</evidence>
<proteinExistence type="predicted"/>
<dbReference type="EMBL" id="BQOL01000001">
    <property type="protein sequence ID" value="GKI17357.1"/>
    <property type="molecule type" value="Genomic_DNA"/>
</dbReference>
<dbReference type="PANTHER" id="PTHR43280:SF34">
    <property type="entry name" value="ARAC-FAMILY TRANSCRIPTIONAL REGULATOR"/>
    <property type="match status" value="1"/>
</dbReference>
<dbReference type="PROSITE" id="PS01124">
    <property type="entry name" value="HTH_ARAC_FAMILY_2"/>
    <property type="match status" value="1"/>
</dbReference>
<keyword evidence="1" id="KW-0805">Transcription regulation</keyword>
<dbReference type="Gene3D" id="1.10.10.60">
    <property type="entry name" value="Homeodomain-like"/>
    <property type="match status" value="2"/>
</dbReference>
<dbReference type="RefSeq" id="WP_195290239.1">
    <property type="nucleotide sequence ID" value="NZ_AP025581.1"/>
</dbReference>